<dbReference type="GO" id="GO:1990904">
    <property type="term" value="C:ribonucleoprotein complex"/>
    <property type="evidence" value="ECO:0007669"/>
    <property type="project" value="TreeGrafter"/>
</dbReference>
<gene>
    <name evidence="2" type="ORF">E3N88_19796</name>
</gene>
<dbReference type="Proteomes" id="UP000326396">
    <property type="component" value="Linkage Group LG18"/>
</dbReference>
<organism evidence="2 3">
    <name type="scientific">Mikania micrantha</name>
    <name type="common">bitter vine</name>
    <dbReference type="NCBI Taxonomy" id="192012"/>
    <lineage>
        <taxon>Eukaryota</taxon>
        <taxon>Viridiplantae</taxon>
        <taxon>Streptophyta</taxon>
        <taxon>Embryophyta</taxon>
        <taxon>Tracheophyta</taxon>
        <taxon>Spermatophyta</taxon>
        <taxon>Magnoliopsida</taxon>
        <taxon>eudicotyledons</taxon>
        <taxon>Gunneridae</taxon>
        <taxon>Pentapetalae</taxon>
        <taxon>asterids</taxon>
        <taxon>campanulids</taxon>
        <taxon>Asterales</taxon>
        <taxon>Asteraceae</taxon>
        <taxon>Asteroideae</taxon>
        <taxon>Heliantheae alliance</taxon>
        <taxon>Eupatorieae</taxon>
        <taxon>Mikania</taxon>
    </lineage>
</organism>
<dbReference type="Gene3D" id="3.10.450.50">
    <property type="match status" value="1"/>
</dbReference>
<evidence type="ECO:0000256" key="1">
    <source>
        <dbReference type="SAM" id="MobiDB-lite"/>
    </source>
</evidence>
<accession>A0A5N6NQV8</accession>
<dbReference type="PANTHER" id="PTHR10693:SF70">
    <property type="entry name" value="NUCLEOTIDE-BINDING ALPHA-BETA PLAIT DOMAIN, NTF2-LIKE DOMAIN PROTEIN-RELATED"/>
    <property type="match status" value="1"/>
</dbReference>
<dbReference type="InterPro" id="IPR039539">
    <property type="entry name" value="Ras_GTPase_bind_prot"/>
</dbReference>
<feature type="region of interest" description="Disordered" evidence="1">
    <location>
        <begin position="152"/>
        <end position="175"/>
    </location>
</feature>
<feature type="compositionally biased region" description="Basic and acidic residues" evidence="1">
    <location>
        <begin position="120"/>
        <end position="139"/>
    </location>
</feature>
<keyword evidence="3" id="KW-1185">Reference proteome</keyword>
<protein>
    <recommendedName>
        <fullName evidence="4">RRM domain-containing protein</fullName>
    </recommendedName>
</protein>
<proteinExistence type="predicted"/>
<feature type="compositionally biased region" description="Polar residues" evidence="1">
    <location>
        <begin position="158"/>
        <end position="170"/>
    </location>
</feature>
<feature type="region of interest" description="Disordered" evidence="1">
    <location>
        <begin position="119"/>
        <end position="139"/>
    </location>
</feature>
<reference evidence="2 3" key="1">
    <citation type="submission" date="2019-05" db="EMBL/GenBank/DDBJ databases">
        <title>Mikania micrantha, genome provides insights into the molecular mechanism of rapid growth.</title>
        <authorList>
            <person name="Liu B."/>
        </authorList>
    </citation>
    <scope>NUCLEOTIDE SEQUENCE [LARGE SCALE GENOMIC DNA]</scope>
    <source>
        <strain evidence="2">NLD-2019</strain>
        <tissue evidence="2">Leaf</tissue>
    </source>
</reference>
<evidence type="ECO:0000313" key="3">
    <source>
        <dbReference type="Proteomes" id="UP000326396"/>
    </source>
</evidence>
<dbReference type="AlphaFoldDB" id="A0A5N6NQV8"/>
<evidence type="ECO:0000313" key="2">
    <source>
        <dbReference type="EMBL" id="KAD4983125.1"/>
    </source>
</evidence>
<dbReference type="EMBL" id="SZYD01000010">
    <property type="protein sequence ID" value="KAD4983125.1"/>
    <property type="molecule type" value="Genomic_DNA"/>
</dbReference>
<dbReference type="GO" id="GO:0003729">
    <property type="term" value="F:mRNA binding"/>
    <property type="evidence" value="ECO:0007669"/>
    <property type="project" value="TreeGrafter"/>
</dbReference>
<name>A0A5N6NQV8_9ASTR</name>
<sequence>MQSFPTETHNFYKEQSILSHPCADGSMKSVTTLKHGIDDEIMASNIKEWNPNLNTVHAQDSIIGSMVVGILGSLIDNTDVNKTSEASPSLDDVANPLTAQQANDTEEKDSLEIAQVTIKDQTDKSSKRGDGDTKTKFVETSEGKKILSAEPKKINWQKKGSGSSTTSPLTNPGVKGLAKMEKKTSVTSAALNTSGFPDRSSTIPNSGPLENISFVEFDNARSACSAIEARFIRIGDRESEIQYKKLPNQGRSNGNWGHEQHEISGQTRNYNDRRNGYSQDRW</sequence>
<comment type="caution">
    <text evidence="2">The sequence shown here is derived from an EMBL/GenBank/DDBJ whole genome shotgun (WGS) entry which is preliminary data.</text>
</comment>
<dbReference type="GO" id="GO:0005829">
    <property type="term" value="C:cytosol"/>
    <property type="evidence" value="ECO:0007669"/>
    <property type="project" value="TreeGrafter"/>
</dbReference>
<dbReference type="OrthoDB" id="339151at2759"/>
<feature type="compositionally biased region" description="Basic and acidic residues" evidence="1">
    <location>
        <begin position="270"/>
        <end position="282"/>
    </location>
</feature>
<evidence type="ECO:0008006" key="4">
    <source>
        <dbReference type="Google" id="ProtNLM"/>
    </source>
</evidence>
<dbReference type="PANTHER" id="PTHR10693">
    <property type="entry name" value="RAS GTPASE-ACTIVATING PROTEIN-BINDING PROTEIN"/>
    <property type="match status" value="1"/>
</dbReference>
<feature type="region of interest" description="Disordered" evidence="1">
    <location>
        <begin position="246"/>
        <end position="282"/>
    </location>
</feature>